<feature type="chain" id="PRO_5047281168" description="DUF1570 domain-containing protein" evidence="1">
    <location>
        <begin position="22"/>
        <end position="533"/>
    </location>
</feature>
<evidence type="ECO:0000313" key="3">
    <source>
        <dbReference type="Proteomes" id="UP000603317"/>
    </source>
</evidence>
<reference evidence="3" key="1">
    <citation type="journal article" date="2019" name="Int. J. Syst. Evol. Microbiol.">
        <title>The Global Catalogue of Microorganisms (GCM) 10K type strain sequencing project: providing services to taxonomists for standard genome sequencing and annotation.</title>
        <authorList>
            <consortium name="The Broad Institute Genomics Platform"/>
            <consortium name="The Broad Institute Genome Sequencing Center for Infectious Disease"/>
            <person name="Wu L."/>
            <person name="Ma J."/>
        </authorList>
    </citation>
    <scope>NUCLEOTIDE SEQUENCE [LARGE SCALE GENOMIC DNA]</scope>
    <source>
        <strain evidence="3">CGMCC 1.15297</strain>
    </source>
</reference>
<gene>
    <name evidence="2" type="ORF">GCM10010923_15400</name>
</gene>
<proteinExistence type="predicted"/>
<dbReference type="InterPro" id="IPR011990">
    <property type="entry name" value="TPR-like_helical_dom_sf"/>
</dbReference>
<keyword evidence="3" id="KW-1185">Reference proteome</keyword>
<comment type="caution">
    <text evidence="2">The sequence shown here is derived from an EMBL/GenBank/DDBJ whole genome shotgun (WGS) entry which is preliminary data.</text>
</comment>
<dbReference type="EMBL" id="BMID01000001">
    <property type="protein sequence ID" value="GGA06445.1"/>
    <property type="molecule type" value="Genomic_DNA"/>
</dbReference>
<evidence type="ECO:0000313" key="2">
    <source>
        <dbReference type="EMBL" id="GGA06445.1"/>
    </source>
</evidence>
<dbReference type="RefSeq" id="WP_188642141.1">
    <property type="nucleotide sequence ID" value="NZ_BMID01000001.1"/>
</dbReference>
<dbReference type="Gene3D" id="1.25.40.10">
    <property type="entry name" value="Tetratricopeptide repeat domain"/>
    <property type="match status" value="1"/>
</dbReference>
<accession>A0ABQ1FCU6</accession>
<dbReference type="SUPFAM" id="SSF48452">
    <property type="entry name" value="TPR-like"/>
    <property type="match status" value="1"/>
</dbReference>
<feature type="signal peptide" evidence="1">
    <location>
        <begin position="1"/>
        <end position="21"/>
    </location>
</feature>
<keyword evidence="1" id="KW-0732">Signal</keyword>
<name>A0ABQ1FCU6_9SPHN</name>
<protein>
    <recommendedName>
        <fullName evidence="4">DUF1570 domain-containing protein</fullName>
    </recommendedName>
</protein>
<organism evidence="2 3">
    <name type="scientific">Blastomonas marina</name>
    <dbReference type="NCBI Taxonomy" id="1867408"/>
    <lineage>
        <taxon>Bacteria</taxon>
        <taxon>Pseudomonadati</taxon>
        <taxon>Pseudomonadota</taxon>
        <taxon>Alphaproteobacteria</taxon>
        <taxon>Sphingomonadales</taxon>
        <taxon>Sphingomonadaceae</taxon>
        <taxon>Blastomonas</taxon>
    </lineage>
</organism>
<dbReference type="Proteomes" id="UP000603317">
    <property type="component" value="Unassembled WGS sequence"/>
</dbReference>
<sequence length="533" mass="60317">MRIIASLFAAFAVLFSAPAMAAEWYVVDTKHFTVYTKDTKKNAEEYGKELERLDEALRIISGVGPSDDDFPASSKVTVFRFGETSDMGKLLGRRGVGGFFRGDAVGSVAFAPRRDDVRRERGFERTAGDIPINPKYIVFHEYTHYFMFHHRDAPYPLWYSEGFAELFGTMTFEKDRFVIGDVPPERSIALKVVDLDLEEMFAPGEEPSREYTSRVYAHGWLLASLLNLTPERRSQIGPYLMAINEGVDPLEAAKNAFGDLDVLEKELDDYRGGAAKVLKVPFLTKQDPEVSVRRMTEAEEARMDVLIRAKAGVDEDQAKKQVDPARDLVSRYPESVPVLLTAVEAEFDAKNWNEAESLAERILAIDPDNVDAAIYYARVALMRGYEDKSQIAVARERFAKANNLQPDHAYPLYGYYLSFLYSDETPPDDAIASLERAFVLARYDNSIRNTLAYRLAKEERYSVSQGLLRRTLIGAGKYPRELSACYTLAEAGDNELLLDMLRPDHPMDESEKEWDDKSDEEKWPCLTKVEATA</sequence>
<evidence type="ECO:0000256" key="1">
    <source>
        <dbReference type="SAM" id="SignalP"/>
    </source>
</evidence>
<evidence type="ECO:0008006" key="4">
    <source>
        <dbReference type="Google" id="ProtNLM"/>
    </source>
</evidence>